<feature type="domain" description="Major facilitator superfamily (MFS) profile" evidence="6">
    <location>
        <begin position="11"/>
        <end position="527"/>
    </location>
</feature>
<keyword evidence="8" id="KW-1185">Reference proteome</keyword>
<dbReference type="PANTHER" id="PTHR42718">
    <property type="entry name" value="MAJOR FACILITATOR SUPERFAMILY MULTIDRUG TRANSPORTER MFSC"/>
    <property type="match status" value="1"/>
</dbReference>
<dbReference type="Gene3D" id="1.20.1250.20">
    <property type="entry name" value="MFS general substrate transporter like domains"/>
    <property type="match status" value="1"/>
</dbReference>
<feature type="transmembrane region" description="Helical" evidence="5">
    <location>
        <begin position="504"/>
        <end position="526"/>
    </location>
</feature>
<dbReference type="CDD" id="cd17321">
    <property type="entry name" value="MFS_MMR_MDR_like"/>
    <property type="match status" value="1"/>
</dbReference>
<dbReference type="SUPFAM" id="SSF103473">
    <property type="entry name" value="MFS general substrate transporter"/>
    <property type="match status" value="1"/>
</dbReference>
<dbReference type="PRINTS" id="PR01036">
    <property type="entry name" value="TCRTETB"/>
</dbReference>
<dbReference type="InterPro" id="IPR036259">
    <property type="entry name" value="MFS_trans_sf"/>
</dbReference>
<sequence length="536" mass="54578">MPTTSSRAWAGLAVLAVGVGLIVIDGTIVGVSLPTIITDLGLALTTAEWVNALYSVIFAALLLSFGKAGDIFGTARLFRLGVAAFVIGSLIAALSRTAEPLIAARAIQGVGAAAVLPSSLSTLNQMFTGRERTIAFGAWGATMAGAAAIGPLAGGWLTTNWSWPLIFWVNVPIGIVLVALGYVVLPAREGERRGRLDPLGLVLSILFAAPAVFAIIEGETLGWWRARAGVVIGSWRIVDKGDFSPIPLIGTFALVMLGLFLWWQTRASEPLLALSLFRLPAFTWGNVAALVISAGEYVLVFVLPLYLIADRGLSPMGAGWVLAAMAGGAFLAGAGARGLSLFLSSASVVIVGVGLELIGVCLSSWCVNAGANLWAMAACLAVYGAGLGFASAQLTSTILADVPAHRSGQGSATQSTMRQFGAAAGTAIAGTLIAILLPDRIIERLSELGIGGEQAHGIADAVTQSAGAALTGLASQADAGKLGPAGPDIVAAAREAFAASVSHILWAAAACLLIGVAAAIRVRAVATRGATGSTKH</sequence>
<feature type="transmembrane region" description="Helical" evidence="5">
    <location>
        <begin position="315"/>
        <end position="334"/>
    </location>
</feature>
<organism evidence="7 8">
    <name type="scientific">Nanchangia anserum</name>
    <dbReference type="NCBI Taxonomy" id="2692125"/>
    <lineage>
        <taxon>Bacteria</taxon>
        <taxon>Bacillati</taxon>
        <taxon>Actinomycetota</taxon>
        <taxon>Actinomycetes</taxon>
        <taxon>Actinomycetales</taxon>
        <taxon>Actinomycetaceae</taxon>
        <taxon>Nanchangia</taxon>
    </lineage>
</organism>
<dbReference type="RefSeq" id="WP_191071313.1">
    <property type="nucleotide sequence ID" value="NZ_CP060506.1"/>
</dbReference>
<feature type="transmembrane region" description="Helical" evidence="5">
    <location>
        <begin position="12"/>
        <end position="37"/>
    </location>
</feature>
<evidence type="ECO:0000256" key="2">
    <source>
        <dbReference type="ARBA" id="ARBA00022692"/>
    </source>
</evidence>
<dbReference type="AlphaFoldDB" id="A0A8I0GAJ6"/>
<evidence type="ECO:0000256" key="3">
    <source>
        <dbReference type="ARBA" id="ARBA00022989"/>
    </source>
</evidence>
<dbReference type="Gene3D" id="1.20.1720.10">
    <property type="entry name" value="Multidrug resistance protein D"/>
    <property type="match status" value="1"/>
</dbReference>
<name>A0A8I0GAJ6_9ACTO</name>
<feature type="transmembrane region" description="Helical" evidence="5">
    <location>
        <begin position="101"/>
        <end position="121"/>
    </location>
</feature>
<proteinExistence type="predicted"/>
<feature type="transmembrane region" description="Helical" evidence="5">
    <location>
        <begin position="243"/>
        <end position="263"/>
    </location>
</feature>
<protein>
    <submittedName>
        <fullName evidence="7">MFS transporter</fullName>
    </submittedName>
</protein>
<evidence type="ECO:0000256" key="1">
    <source>
        <dbReference type="ARBA" id="ARBA00004651"/>
    </source>
</evidence>
<feature type="transmembrane region" description="Helical" evidence="5">
    <location>
        <begin position="284"/>
        <end position="309"/>
    </location>
</feature>
<feature type="transmembrane region" description="Helical" evidence="5">
    <location>
        <begin position="77"/>
        <end position="95"/>
    </location>
</feature>
<evidence type="ECO:0000256" key="5">
    <source>
        <dbReference type="SAM" id="Phobius"/>
    </source>
</evidence>
<gene>
    <name evidence="7" type="ORF">H8R10_03255</name>
</gene>
<dbReference type="GO" id="GO:0005886">
    <property type="term" value="C:plasma membrane"/>
    <property type="evidence" value="ECO:0007669"/>
    <property type="project" value="UniProtKB-SubCell"/>
</dbReference>
<comment type="subcellular location">
    <subcellularLocation>
        <location evidence="1">Cell membrane</location>
        <topology evidence="1">Multi-pass membrane protein</topology>
    </subcellularLocation>
</comment>
<reference evidence="7 8" key="1">
    <citation type="submission" date="2020-08" db="EMBL/GenBank/DDBJ databases">
        <title>Winkia gen. nov., sp. nov., isolated from faeces of the Anser albifrons in China.</title>
        <authorList>
            <person name="Liu Q."/>
        </authorList>
    </citation>
    <scope>NUCLEOTIDE SEQUENCE [LARGE SCALE GENOMIC DNA]</scope>
    <source>
        <strain evidence="7 8">C62</strain>
    </source>
</reference>
<feature type="transmembrane region" description="Helical" evidence="5">
    <location>
        <begin position="420"/>
        <end position="437"/>
    </location>
</feature>
<evidence type="ECO:0000313" key="8">
    <source>
        <dbReference type="Proteomes" id="UP000627538"/>
    </source>
</evidence>
<dbReference type="PROSITE" id="PS50850">
    <property type="entry name" value="MFS"/>
    <property type="match status" value="1"/>
</dbReference>
<evidence type="ECO:0000259" key="6">
    <source>
        <dbReference type="PROSITE" id="PS50850"/>
    </source>
</evidence>
<feature type="transmembrane region" description="Helical" evidence="5">
    <location>
        <begin position="371"/>
        <end position="399"/>
    </location>
</feature>
<feature type="transmembrane region" description="Helical" evidence="5">
    <location>
        <begin position="133"/>
        <end position="153"/>
    </location>
</feature>
<dbReference type="InterPro" id="IPR011701">
    <property type="entry name" value="MFS"/>
</dbReference>
<accession>A0A8I0GAJ6</accession>
<dbReference type="EMBL" id="JACRUO010000001">
    <property type="protein sequence ID" value="MBD3689248.1"/>
    <property type="molecule type" value="Genomic_DNA"/>
</dbReference>
<keyword evidence="2 5" id="KW-0812">Transmembrane</keyword>
<feature type="transmembrane region" description="Helical" evidence="5">
    <location>
        <begin position="199"/>
        <end position="216"/>
    </location>
</feature>
<feature type="transmembrane region" description="Helical" evidence="5">
    <location>
        <begin position="165"/>
        <end position="187"/>
    </location>
</feature>
<keyword evidence="4 5" id="KW-0472">Membrane</keyword>
<dbReference type="PANTHER" id="PTHR42718:SF49">
    <property type="entry name" value="EXPORT PROTEIN"/>
    <property type="match status" value="1"/>
</dbReference>
<dbReference type="GO" id="GO:0022857">
    <property type="term" value="F:transmembrane transporter activity"/>
    <property type="evidence" value="ECO:0007669"/>
    <property type="project" value="InterPro"/>
</dbReference>
<feature type="transmembrane region" description="Helical" evidence="5">
    <location>
        <begin position="341"/>
        <end position="365"/>
    </location>
</feature>
<dbReference type="Proteomes" id="UP000627538">
    <property type="component" value="Unassembled WGS sequence"/>
</dbReference>
<evidence type="ECO:0000256" key="4">
    <source>
        <dbReference type="ARBA" id="ARBA00023136"/>
    </source>
</evidence>
<dbReference type="Pfam" id="PF07690">
    <property type="entry name" value="MFS_1"/>
    <property type="match status" value="1"/>
</dbReference>
<keyword evidence="3 5" id="KW-1133">Transmembrane helix</keyword>
<comment type="caution">
    <text evidence="7">The sequence shown here is derived from an EMBL/GenBank/DDBJ whole genome shotgun (WGS) entry which is preliminary data.</text>
</comment>
<dbReference type="InterPro" id="IPR020846">
    <property type="entry name" value="MFS_dom"/>
</dbReference>
<feature type="transmembrane region" description="Helical" evidence="5">
    <location>
        <begin position="49"/>
        <end position="65"/>
    </location>
</feature>
<evidence type="ECO:0000313" key="7">
    <source>
        <dbReference type="EMBL" id="MBD3689248.1"/>
    </source>
</evidence>